<dbReference type="PROSITE" id="PS51257">
    <property type="entry name" value="PROKAR_LIPOPROTEIN"/>
    <property type="match status" value="1"/>
</dbReference>
<name>A0A929PYW6_9SPHI</name>
<sequence length="265" mass="29017">MKRTLSSAVALLGAVVMLTTSCSKSSIILTPANNSNINAAMAKQLALDIYRSMSGNFKSSSAEGLKTNAANGCGSVVTTPSNSTTTSGDTTRVFTGNRVFTYMCNGFYNNGKTLDAYLLKDQYATEETGNGFKNIYRTNLDYTVKAKTWDYTHVDVTGNTSIDNYTSKLSGGNVTEWHTLKTDYVWESVIAQRDVLTNASRFVFGLVTFNTTIVNNVAGTAQQTYQLKGKIVFRDDNKMTTMFISDNGQYKTYLTDLTTGQVTEI</sequence>
<evidence type="ECO:0008006" key="4">
    <source>
        <dbReference type="Google" id="ProtNLM"/>
    </source>
</evidence>
<comment type="caution">
    <text evidence="2">The sequence shown here is derived from an EMBL/GenBank/DDBJ whole genome shotgun (WGS) entry which is preliminary data.</text>
</comment>
<proteinExistence type="predicted"/>
<accession>A0A929PYW6</accession>
<evidence type="ECO:0000256" key="1">
    <source>
        <dbReference type="SAM" id="SignalP"/>
    </source>
</evidence>
<organism evidence="2 3">
    <name type="scientific">Mucilaginibacter myungsuensis</name>
    <dbReference type="NCBI Taxonomy" id="649104"/>
    <lineage>
        <taxon>Bacteria</taxon>
        <taxon>Pseudomonadati</taxon>
        <taxon>Bacteroidota</taxon>
        <taxon>Sphingobacteriia</taxon>
        <taxon>Sphingobacteriales</taxon>
        <taxon>Sphingobacteriaceae</taxon>
        <taxon>Mucilaginibacter</taxon>
    </lineage>
</organism>
<keyword evidence="3" id="KW-1185">Reference proteome</keyword>
<dbReference type="AlphaFoldDB" id="A0A929PYW6"/>
<dbReference type="EMBL" id="JADFFL010000017">
    <property type="protein sequence ID" value="MBE9664701.1"/>
    <property type="molecule type" value="Genomic_DNA"/>
</dbReference>
<gene>
    <name evidence="2" type="ORF">IRJ16_22675</name>
</gene>
<feature type="chain" id="PRO_5037115803" description="Lipoprotein" evidence="1">
    <location>
        <begin position="26"/>
        <end position="265"/>
    </location>
</feature>
<dbReference type="RefSeq" id="WP_194114210.1">
    <property type="nucleotide sequence ID" value="NZ_JADFFL010000017.1"/>
</dbReference>
<evidence type="ECO:0000313" key="3">
    <source>
        <dbReference type="Proteomes" id="UP000622475"/>
    </source>
</evidence>
<protein>
    <recommendedName>
        <fullName evidence="4">Lipoprotein</fullName>
    </recommendedName>
</protein>
<feature type="signal peptide" evidence="1">
    <location>
        <begin position="1"/>
        <end position="25"/>
    </location>
</feature>
<dbReference type="Proteomes" id="UP000622475">
    <property type="component" value="Unassembled WGS sequence"/>
</dbReference>
<keyword evidence="1" id="KW-0732">Signal</keyword>
<evidence type="ECO:0000313" key="2">
    <source>
        <dbReference type="EMBL" id="MBE9664701.1"/>
    </source>
</evidence>
<reference evidence="2" key="1">
    <citation type="submission" date="2020-10" db="EMBL/GenBank/DDBJ databases">
        <title>Mucilaginibacter mali sp. nov., isolated from rhizosphere soil of apple orchard.</title>
        <authorList>
            <person name="Lee J.-S."/>
            <person name="Kim H.S."/>
            <person name="Kim J.-S."/>
        </authorList>
    </citation>
    <scope>NUCLEOTIDE SEQUENCE</scope>
    <source>
        <strain evidence="2">KCTC 22746</strain>
    </source>
</reference>